<evidence type="ECO:0000256" key="10">
    <source>
        <dbReference type="ARBA" id="ARBA00033075"/>
    </source>
</evidence>
<dbReference type="NCBIfam" id="TIGR01139">
    <property type="entry name" value="cysK"/>
    <property type="match status" value="1"/>
</dbReference>
<gene>
    <name evidence="15" type="ordered locus">Ctha_1507</name>
</gene>
<dbReference type="NCBIfam" id="TIGR01136">
    <property type="entry name" value="cysKM"/>
    <property type="match status" value="1"/>
</dbReference>
<dbReference type="EC" id="2.5.1.47" evidence="3"/>
<dbReference type="FunFam" id="3.40.50.1100:FF:000002">
    <property type="entry name" value="Cysteine synthase"/>
    <property type="match status" value="1"/>
</dbReference>
<keyword evidence="16" id="KW-1185">Reference proteome</keyword>
<feature type="binding site" evidence="12">
    <location>
        <position position="74"/>
    </location>
    <ligand>
        <name>pyridoxal 5'-phosphate</name>
        <dbReference type="ChEBI" id="CHEBI:597326"/>
    </ligand>
</feature>
<feature type="binding site" evidence="12">
    <location>
        <begin position="178"/>
        <end position="182"/>
    </location>
    <ligand>
        <name>pyridoxal 5'-phosphate</name>
        <dbReference type="ChEBI" id="CHEBI:597326"/>
    </ligand>
</feature>
<dbReference type="RefSeq" id="WP_012500050.1">
    <property type="nucleotide sequence ID" value="NC_011026.1"/>
</dbReference>
<keyword evidence="7 12" id="KW-0663">Pyridoxal phosphate</keyword>
<evidence type="ECO:0000256" key="5">
    <source>
        <dbReference type="ARBA" id="ARBA00022605"/>
    </source>
</evidence>
<dbReference type="PANTHER" id="PTHR10314">
    <property type="entry name" value="CYSTATHIONINE BETA-SYNTHASE"/>
    <property type="match status" value="1"/>
</dbReference>
<evidence type="ECO:0000256" key="1">
    <source>
        <dbReference type="ARBA" id="ARBA00001933"/>
    </source>
</evidence>
<accession>B3QS21</accession>
<dbReference type="EMBL" id="CP001100">
    <property type="protein sequence ID" value="ACF13966.1"/>
    <property type="molecule type" value="Genomic_DNA"/>
</dbReference>
<organism evidence="15 16">
    <name type="scientific">Chloroherpeton thalassium (strain ATCC 35110 / GB-78)</name>
    <dbReference type="NCBI Taxonomy" id="517418"/>
    <lineage>
        <taxon>Bacteria</taxon>
        <taxon>Pseudomonadati</taxon>
        <taxon>Chlorobiota</taxon>
        <taxon>Chlorobiia</taxon>
        <taxon>Chlorobiales</taxon>
        <taxon>Chloroherpetonaceae</taxon>
        <taxon>Chloroherpeton</taxon>
    </lineage>
</organism>
<dbReference type="InterPro" id="IPR050214">
    <property type="entry name" value="Cys_Synth/Cystath_Beta-Synth"/>
</dbReference>
<dbReference type="HOGENOM" id="CLU_021018_1_0_10"/>
<evidence type="ECO:0000313" key="15">
    <source>
        <dbReference type="EMBL" id="ACF13966.1"/>
    </source>
</evidence>
<sequence>MNIYPSIGHTIGRTPLVKLNKLSKETDANIYLKLEFFNPLGSVKDRIGKAMIDAAEKDGKITPSTLIVEPTSGNTGIALAFVCAERGYKLCLTMPETMSNERKKLLRHLGAELVLTDGSLGMKGAIEKANEICELEKNAFMPNQFGNPANPAAHKVTTAEEIWHDTEGSVDVFIAGVGTGGTITGVSTALKAKKPGVKTLAVEPAGSPVLSGGAAGAHKIQGIGAGFVPSILDRSVIDDVVTVTDDAAFETARALAKEEGILCGISSGAAVSAAIAYAKKQLSQKENIVVIVPSTGERYISTALFL</sequence>
<evidence type="ECO:0000256" key="2">
    <source>
        <dbReference type="ARBA" id="ARBA00007103"/>
    </source>
</evidence>
<feature type="binding site" evidence="12">
    <location>
        <position position="266"/>
    </location>
    <ligand>
        <name>pyridoxal 5'-phosphate</name>
        <dbReference type="ChEBI" id="CHEBI:597326"/>
    </ligand>
</feature>
<dbReference type="Pfam" id="PF00291">
    <property type="entry name" value="PALP"/>
    <property type="match status" value="1"/>
</dbReference>
<dbReference type="OrthoDB" id="9808024at2"/>
<dbReference type="InterPro" id="IPR005859">
    <property type="entry name" value="CysK"/>
</dbReference>
<dbReference type="STRING" id="517418.Ctha_1507"/>
<dbReference type="InterPro" id="IPR001926">
    <property type="entry name" value="TrpB-like_PALP"/>
</dbReference>
<dbReference type="KEGG" id="cts:Ctha_1507"/>
<dbReference type="FunFam" id="3.40.50.1100:FF:000118">
    <property type="entry name" value="Related to CYS4-cystathionine beta-synthase"/>
    <property type="match status" value="1"/>
</dbReference>
<feature type="domain" description="Tryptophan synthase beta chain-like PALP" evidence="14">
    <location>
        <begin position="10"/>
        <end position="293"/>
    </location>
</feature>
<keyword evidence="6" id="KW-0808">Transferase</keyword>
<evidence type="ECO:0000256" key="7">
    <source>
        <dbReference type="ARBA" id="ARBA00022898"/>
    </source>
</evidence>
<comment type="cofactor">
    <cofactor evidence="1 12">
        <name>pyridoxal 5'-phosphate</name>
        <dbReference type="ChEBI" id="CHEBI:597326"/>
    </cofactor>
</comment>
<protein>
    <recommendedName>
        <fullName evidence="4">Cysteine synthase</fullName>
        <ecNumber evidence="3">2.5.1.47</ecNumber>
    </recommendedName>
    <alternativeName>
        <fullName evidence="9">O-acetylserine (thiol)-lyase</fullName>
    </alternativeName>
    <alternativeName>
        <fullName evidence="10">O-acetylserine sulfhydrylase</fullName>
    </alternativeName>
</protein>
<dbReference type="CDD" id="cd01561">
    <property type="entry name" value="CBS_like"/>
    <property type="match status" value="1"/>
</dbReference>
<evidence type="ECO:0000256" key="13">
    <source>
        <dbReference type="PIRSR" id="PIRSR605856-51"/>
    </source>
</evidence>
<dbReference type="GO" id="GO:0004124">
    <property type="term" value="F:cysteine synthase activity"/>
    <property type="evidence" value="ECO:0007669"/>
    <property type="project" value="UniProtKB-EC"/>
</dbReference>
<evidence type="ECO:0000256" key="11">
    <source>
        <dbReference type="ARBA" id="ARBA00047931"/>
    </source>
</evidence>
<evidence type="ECO:0000256" key="3">
    <source>
        <dbReference type="ARBA" id="ARBA00012681"/>
    </source>
</evidence>
<dbReference type="GO" id="GO:0006535">
    <property type="term" value="P:cysteine biosynthetic process from serine"/>
    <property type="evidence" value="ECO:0007669"/>
    <property type="project" value="InterPro"/>
</dbReference>
<evidence type="ECO:0000256" key="9">
    <source>
        <dbReference type="ARBA" id="ARBA00030296"/>
    </source>
</evidence>
<proteinExistence type="inferred from homology"/>
<dbReference type="Proteomes" id="UP000001208">
    <property type="component" value="Chromosome"/>
</dbReference>
<dbReference type="InterPro" id="IPR005856">
    <property type="entry name" value="Cys_synth"/>
</dbReference>
<reference evidence="15 16" key="1">
    <citation type="submission" date="2008-06" db="EMBL/GenBank/DDBJ databases">
        <title>Complete sequence of Chloroherpeton thalassium ATCC 35110.</title>
        <authorList>
            <consortium name="US DOE Joint Genome Institute"/>
            <person name="Lucas S."/>
            <person name="Copeland A."/>
            <person name="Lapidus A."/>
            <person name="Glavina del Rio T."/>
            <person name="Dalin E."/>
            <person name="Tice H."/>
            <person name="Bruce D."/>
            <person name="Goodwin L."/>
            <person name="Pitluck S."/>
            <person name="Schmutz J."/>
            <person name="Larimer F."/>
            <person name="Land M."/>
            <person name="Hauser L."/>
            <person name="Kyrpides N."/>
            <person name="Mikhailova N."/>
            <person name="Liu Z."/>
            <person name="Li T."/>
            <person name="Zhao F."/>
            <person name="Overmann J."/>
            <person name="Bryant D.A."/>
            <person name="Richardson P."/>
        </authorList>
    </citation>
    <scope>NUCLEOTIDE SEQUENCE [LARGE SCALE GENOMIC DNA]</scope>
    <source>
        <strain evidence="16">ATCC 35110 / GB-78</strain>
    </source>
</reference>
<evidence type="ECO:0000256" key="8">
    <source>
        <dbReference type="ARBA" id="ARBA00023192"/>
    </source>
</evidence>
<comment type="similarity">
    <text evidence="2">Belongs to the cysteine synthase/cystathionine beta-synthase family.</text>
</comment>
<dbReference type="InterPro" id="IPR036052">
    <property type="entry name" value="TrpB-like_PALP_sf"/>
</dbReference>
<evidence type="ECO:0000313" key="16">
    <source>
        <dbReference type="Proteomes" id="UP000001208"/>
    </source>
</evidence>
<feature type="modified residue" description="N6-(pyridoxal phosphate)lysine" evidence="13">
    <location>
        <position position="44"/>
    </location>
</feature>
<evidence type="ECO:0000256" key="6">
    <source>
        <dbReference type="ARBA" id="ARBA00022679"/>
    </source>
</evidence>
<evidence type="ECO:0000256" key="4">
    <source>
        <dbReference type="ARBA" id="ARBA00019371"/>
    </source>
</evidence>
<dbReference type="Gene3D" id="3.40.50.1100">
    <property type="match status" value="2"/>
</dbReference>
<name>B3QS21_CHLT3</name>
<evidence type="ECO:0000256" key="12">
    <source>
        <dbReference type="PIRSR" id="PIRSR605856-50"/>
    </source>
</evidence>
<dbReference type="eggNOG" id="COG0031">
    <property type="taxonomic scope" value="Bacteria"/>
</dbReference>
<keyword evidence="8" id="KW-0198">Cysteine biosynthesis</keyword>
<evidence type="ECO:0000259" key="14">
    <source>
        <dbReference type="Pfam" id="PF00291"/>
    </source>
</evidence>
<comment type="catalytic activity">
    <reaction evidence="11">
        <text>O-acetyl-L-serine + hydrogen sulfide = L-cysteine + acetate</text>
        <dbReference type="Rhea" id="RHEA:14829"/>
        <dbReference type="ChEBI" id="CHEBI:29919"/>
        <dbReference type="ChEBI" id="CHEBI:30089"/>
        <dbReference type="ChEBI" id="CHEBI:35235"/>
        <dbReference type="ChEBI" id="CHEBI:58340"/>
        <dbReference type="EC" id="2.5.1.47"/>
    </reaction>
</comment>
<dbReference type="AlphaFoldDB" id="B3QS21"/>
<dbReference type="SUPFAM" id="SSF53686">
    <property type="entry name" value="Tryptophan synthase beta subunit-like PLP-dependent enzymes"/>
    <property type="match status" value="1"/>
</dbReference>
<keyword evidence="5" id="KW-0028">Amino-acid biosynthesis</keyword>